<dbReference type="InterPro" id="IPR006076">
    <property type="entry name" value="FAD-dep_OxRdtase"/>
</dbReference>
<dbReference type="Proteomes" id="UP000244810">
    <property type="component" value="Unassembled WGS sequence"/>
</dbReference>
<proteinExistence type="predicted"/>
<organism evidence="3 4">
    <name type="scientific">Pararhodobacter aggregans</name>
    <dbReference type="NCBI Taxonomy" id="404875"/>
    <lineage>
        <taxon>Bacteria</taxon>
        <taxon>Pseudomonadati</taxon>
        <taxon>Pseudomonadota</taxon>
        <taxon>Alphaproteobacteria</taxon>
        <taxon>Rhodobacterales</taxon>
        <taxon>Paracoccaceae</taxon>
        <taxon>Pararhodobacter</taxon>
    </lineage>
</organism>
<protein>
    <submittedName>
        <fullName evidence="3">FAD-dependent oxidoreductase</fullName>
    </submittedName>
</protein>
<evidence type="ECO:0000259" key="2">
    <source>
        <dbReference type="Pfam" id="PF01266"/>
    </source>
</evidence>
<reference evidence="3 4" key="1">
    <citation type="journal article" date="2011" name="Syst. Appl. Microbiol.">
        <title>Defluviimonas denitrificans gen. nov., sp. nov., and Pararhodobacter aggregans gen. nov., sp. nov., non-phototrophic Rhodobacteraceae from the biofilter of a marine aquaculture.</title>
        <authorList>
            <person name="Foesel B.U."/>
            <person name="Drake H.L."/>
            <person name="Schramm A."/>
        </authorList>
    </citation>
    <scope>NUCLEOTIDE SEQUENCE [LARGE SCALE GENOMIC DNA]</scope>
    <source>
        <strain evidence="3 4">D1-19</strain>
    </source>
</reference>
<dbReference type="GO" id="GO:0016491">
    <property type="term" value="F:oxidoreductase activity"/>
    <property type="evidence" value="ECO:0007669"/>
    <property type="project" value="UniProtKB-KW"/>
</dbReference>
<gene>
    <name evidence="3" type="ORF">DDE23_08495</name>
</gene>
<dbReference type="AlphaFoldDB" id="A0A2T7UUA2"/>
<dbReference type="OrthoDB" id="7818064at2"/>
<dbReference type="Gene3D" id="3.50.50.60">
    <property type="entry name" value="FAD/NAD(P)-binding domain"/>
    <property type="match status" value="2"/>
</dbReference>
<dbReference type="PANTHER" id="PTHR13847">
    <property type="entry name" value="SARCOSINE DEHYDROGENASE-RELATED"/>
    <property type="match status" value="1"/>
</dbReference>
<dbReference type="InterPro" id="IPR036188">
    <property type="entry name" value="FAD/NAD-bd_sf"/>
</dbReference>
<accession>A0A2T7UUA2</accession>
<comment type="caution">
    <text evidence="3">The sequence shown here is derived from an EMBL/GenBank/DDBJ whole genome shotgun (WGS) entry which is preliminary data.</text>
</comment>
<sequence length="341" mass="35981">MAQFTVMGAGIFGLSAAWALARRGARVRVIEAARVGAGSSGGIVGALAPHVPENWNTKKAFQLDSLLMAEGFWAEVAQAGGRDPGYARLGRVQPLADEAAVTRARERGEKARDLWQGQAEWRVVPGDQVPGMRLSSPTGLVVHDTLTARMRPRGAAEALVAALATRGVTVEIGGEPSGQVLWATGVQGLADLGIGAGVKGQAALFRADFRTAPQLFADSLHIVPHADGTVAVGSTSERDYASPDSTDEQLESLIERVRALCPDLAGAPVIERWAGVRPRAPSRAPMLGAWPDRPGHFVLNGGFKIGFGMAPKLAELAADLLLEGRDAVPEGFRVRDNLGRR</sequence>
<dbReference type="RefSeq" id="WP_107751535.1">
    <property type="nucleotide sequence ID" value="NZ_QBKF01000004.1"/>
</dbReference>
<dbReference type="SUPFAM" id="SSF51971">
    <property type="entry name" value="Nucleotide-binding domain"/>
    <property type="match status" value="1"/>
</dbReference>
<keyword evidence="1" id="KW-0560">Oxidoreductase</keyword>
<dbReference type="GO" id="GO:0005737">
    <property type="term" value="C:cytoplasm"/>
    <property type="evidence" value="ECO:0007669"/>
    <property type="project" value="TreeGrafter"/>
</dbReference>
<name>A0A2T7UUA2_9RHOB</name>
<evidence type="ECO:0000313" key="3">
    <source>
        <dbReference type="EMBL" id="PVE48161.1"/>
    </source>
</evidence>
<keyword evidence="4" id="KW-1185">Reference proteome</keyword>
<evidence type="ECO:0000313" key="4">
    <source>
        <dbReference type="Proteomes" id="UP000244810"/>
    </source>
</evidence>
<dbReference type="Pfam" id="PF01266">
    <property type="entry name" value="DAO"/>
    <property type="match status" value="1"/>
</dbReference>
<evidence type="ECO:0000256" key="1">
    <source>
        <dbReference type="ARBA" id="ARBA00023002"/>
    </source>
</evidence>
<dbReference type="EMBL" id="QDDR01000003">
    <property type="protein sequence ID" value="PVE48161.1"/>
    <property type="molecule type" value="Genomic_DNA"/>
</dbReference>
<dbReference type="PANTHER" id="PTHR13847:SF289">
    <property type="entry name" value="GLYCINE OXIDASE"/>
    <property type="match status" value="1"/>
</dbReference>
<feature type="domain" description="FAD dependent oxidoreductase" evidence="2">
    <location>
        <begin position="5"/>
        <end position="320"/>
    </location>
</feature>
<dbReference type="Gene3D" id="3.30.9.10">
    <property type="entry name" value="D-Amino Acid Oxidase, subunit A, domain 2"/>
    <property type="match status" value="2"/>
</dbReference>